<protein>
    <submittedName>
        <fullName evidence="4">IS1 family transposase</fullName>
    </submittedName>
</protein>
<evidence type="ECO:0000256" key="2">
    <source>
        <dbReference type="SAM" id="Phobius"/>
    </source>
</evidence>
<feature type="transmembrane region" description="Helical" evidence="2">
    <location>
        <begin position="210"/>
        <end position="234"/>
    </location>
</feature>
<keyword evidence="2" id="KW-1133">Transmembrane helix</keyword>
<feature type="region of interest" description="Disordered" evidence="1">
    <location>
        <begin position="248"/>
        <end position="279"/>
    </location>
</feature>
<feature type="region of interest" description="Disordered" evidence="1">
    <location>
        <begin position="19"/>
        <end position="42"/>
    </location>
</feature>
<dbReference type="OrthoDB" id="9179556at2"/>
<dbReference type="EMBL" id="SDKK01000012">
    <property type="protein sequence ID" value="TYC55943.1"/>
    <property type="molecule type" value="Genomic_DNA"/>
</dbReference>
<feature type="transmembrane region" description="Helical" evidence="2">
    <location>
        <begin position="338"/>
        <end position="360"/>
    </location>
</feature>
<evidence type="ECO:0000313" key="4">
    <source>
        <dbReference type="EMBL" id="TYC55943.1"/>
    </source>
</evidence>
<evidence type="ECO:0000313" key="5">
    <source>
        <dbReference type="Proteomes" id="UP000389128"/>
    </source>
</evidence>
<proteinExistence type="predicted"/>
<dbReference type="AlphaFoldDB" id="A0A6C2CR17"/>
<evidence type="ECO:0000256" key="3">
    <source>
        <dbReference type="SAM" id="SignalP"/>
    </source>
</evidence>
<feature type="compositionally biased region" description="Low complexity" evidence="1">
    <location>
        <begin position="19"/>
        <end position="37"/>
    </location>
</feature>
<name>A0A6C2CR17_9RHOO</name>
<feature type="chain" id="PRO_5025534370" evidence="3">
    <location>
        <begin position="21"/>
        <end position="364"/>
    </location>
</feature>
<keyword evidence="3" id="KW-0732">Signal</keyword>
<evidence type="ECO:0000256" key="1">
    <source>
        <dbReference type="SAM" id="MobiDB-lite"/>
    </source>
</evidence>
<keyword evidence="5" id="KW-1185">Reference proteome</keyword>
<dbReference type="Proteomes" id="UP000389128">
    <property type="component" value="Unassembled WGS sequence"/>
</dbReference>
<organism evidence="4 5">
    <name type="scientific">Zoogloea oleivorans</name>
    <dbReference type="NCBI Taxonomy" id="1552750"/>
    <lineage>
        <taxon>Bacteria</taxon>
        <taxon>Pseudomonadati</taxon>
        <taxon>Pseudomonadota</taxon>
        <taxon>Betaproteobacteria</taxon>
        <taxon>Rhodocyclales</taxon>
        <taxon>Zoogloeaceae</taxon>
        <taxon>Zoogloea</taxon>
    </lineage>
</organism>
<keyword evidence="2" id="KW-0812">Transmembrane</keyword>
<sequence>MKVLLAALSALALAASPASAQTPTEAATAAAPQSAATAEKDSKAKDELLLPVQKITRWEDTGMTPVEAREWQAYAFTPHDATNWKHAGFTPLVARTWSDKGFDADEAREWLDSTKSSRTMMADLDHSDPAQWKREGLTPRDRLAWWEAGFAFDDAIILFRAGMTPADAAWHGQEKLKELKGQGNAAKGGAEPATASTSGEPQGRAYWDIIGPYVTMGAVAFVAFITGGLAFFLLRRTQVNRELARIKSSAPDSEMPSVRTRAAGDPTTSAAGRDGSSRRPARRFTLALSTSPHCIHCKSTDVRLSRMHPHRFAGINFTEYFRCKHCGKHFAIVSYTPILAAGSAVVVLLTAVTSGFIYLVSMVH</sequence>
<comment type="caution">
    <text evidence="4">The sequence shown here is derived from an EMBL/GenBank/DDBJ whole genome shotgun (WGS) entry which is preliminary data.</text>
</comment>
<feature type="signal peptide" evidence="3">
    <location>
        <begin position="1"/>
        <end position="20"/>
    </location>
</feature>
<reference evidence="4 5" key="1">
    <citation type="submission" date="2019-01" db="EMBL/GenBank/DDBJ databases">
        <title>Zoogloea oleivorans genome sequencing and assembly.</title>
        <authorList>
            <person name="Tancsics A."/>
            <person name="Farkas M."/>
            <person name="Kriszt B."/>
            <person name="Maroti G."/>
            <person name="Horvath B."/>
        </authorList>
    </citation>
    <scope>NUCLEOTIDE SEQUENCE [LARGE SCALE GENOMIC DNA]</scope>
    <source>
        <strain evidence="4 5">Buc</strain>
    </source>
</reference>
<accession>A0A6C2CR17</accession>
<feature type="region of interest" description="Disordered" evidence="1">
    <location>
        <begin position="179"/>
        <end position="201"/>
    </location>
</feature>
<gene>
    <name evidence="4" type="ORF">ETQ85_13675</name>
</gene>
<dbReference type="RefSeq" id="WP_148579635.1">
    <property type="nucleotide sequence ID" value="NZ_SDKK01000012.1"/>
</dbReference>
<keyword evidence="2" id="KW-0472">Membrane</keyword>